<dbReference type="PANTHER" id="PTHR45721:SF11">
    <property type="entry name" value="LAMIN DM0-RELATED"/>
    <property type="match status" value="1"/>
</dbReference>
<feature type="coiled-coil region" evidence="6">
    <location>
        <begin position="37"/>
        <end position="205"/>
    </location>
</feature>
<evidence type="ECO:0000256" key="4">
    <source>
        <dbReference type="ARBA" id="ARBA00023242"/>
    </source>
</evidence>
<keyword evidence="2 5" id="KW-0403">Intermediate filament</keyword>
<dbReference type="GO" id="GO:0090435">
    <property type="term" value="P:protein localization to nuclear envelope"/>
    <property type="evidence" value="ECO:0007669"/>
    <property type="project" value="TreeGrafter"/>
</dbReference>
<dbReference type="InterPro" id="IPR039008">
    <property type="entry name" value="IF_rod_dom"/>
</dbReference>
<dbReference type="GO" id="GO:0005200">
    <property type="term" value="F:structural constituent of cytoskeleton"/>
    <property type="evidence" value="ECO:0007669"/>
    <property type="project" value="TreeGrafter"/>
</dbReference>
<name>N6U8V8_DENPD</name>
<dbReference type="Gene3D" id="2.60.40.1260">
    <property type="entry name" value="Lamin Tail domain"/>
    <property type="match status" value="1"/>
</dbReference>
<dbReference type="GO" id="GO:0007097">
    <property type="term" value="P:nuclear migration"/>
    <property type="evidence" value="ECO:0007669"/>
    <property type="project" value="TreeGrafter"/>
</dbReference>
<keyword evidence="4" id="KW-0539">Nucleus</keyword>
<evidence type="ECO:0000256" key="7">
    <source>
        <dbReference type="SAM" id="MobiDB-lite"/>
    </source>
</evidence>
<proteinExistence type="inferred from homology"/>
<dbReference type="Pfam" id="PF00932">
    <property type="entry name" value="LTD"/>
    <property type="match status" value="1"/>
</dbReference>
<evidence type="ECO:0000256" key="5">
    <source>
        <dbReference type="RuleBase" id="RU000685"/>
    </source>
</evidence>
<feature type="region of interest" description="Disordered" evidence="7">
    <location>
        <begin position="580"/>
        <end position="603"/>
    </location>
</feature>
<dbReference type="GO" id="GO:0005652">
    <property type="term" value="C:nuclear lamina"/>
    <property type="evidence" value="ECO:0007669"/>
    <property type="project" value="TreeGrafter"/>
</dbReference>
<dbReference type="Pfam" id="PF00038">
    <property type="entry name" value="Filament"/>
    <property type="match status" value="1"/>
</dbReference>
<dbReference type="SUPFAM" id="SSF64593">
    <property type="entry name" value="Intermediate filament protein, coiled coil region"/>
    <property type="match status" value="2"/>
</dbReference>
<dbReference type="PROSITE" id="PS51842">
    <property type="entry name" value="IF_ROD_2"/>
    <property type="match status" value="1"/>
</dbReference>
<dbReference type="InterPro" id="IPR036415">
    <property type="entry name" value="Lamin_tail_dom_sf"/>
</dbReference>
<feature type="region of interest" description="Disordered" evidence="7">
    <location>
        <begin position="1"/>
        <end position="28"/>
    </location>
</feature>
<evidence type="ECO:0000256" key="1">
    <source>
        <dbReference type="ARBA" id="ARBA00004123"/>
    </source>
</evidence>
<evidence type="ECO:0000256" key="3">
    <source>
        <dbReference type="ARBA" id="ARBA00023054"/>
    </source>
</evidence>
<dbReference type="PROSITE" id="PS00226">
    <property type="entry name" value="IF_ROD_1"/>
    <property type="match status" value="1"/>
</dbReference>
<dbReference type="Gene3D" id="1.20.5.1160">
    <property type="entry name" value="Vasodilator-stimulated phosphoprotein"/>
    <property type="match status" value="1"/>
</dbReference>
<dbReference type="OMA" id="DDPPITY"/>
<dbReference type="GO" id="GO:0006998">
    <property type="term" value="P:nuclear envelope organization"/>
    <property type="evidence" value="ECO:0007669"/>
    <property type="project" value="TreeGrafter"/>
</dbReference>
<dbReference type="HOGENOM" id="CLU_012560_9_2_1"/>
<comment type="similarity">
    <text evidence="5">Belongs to the intermediate filament family.</text>
</comment>
<dbReference type="Gene3D" id="1.20.5.170">
    <property type="match status" value="1"/>
</dbReference>
<dbReference type="InterPro" id="IPR001322">
    <property type="entry name" value="Lamin_tail_dom"/>
</dbReference>
<protein>
    <submittedName>
        <fullName evidence="8">Uncharacterized protein</fullName>
    </submittedName>
</protein>
<feature type="compositionally biased region" description="Basic and acidic residues" evidence="7">
    <location>
        <begin position="437"/>
        <end position="446"/>
    </location>
</feature>
<dbReference type="InterPro" id="IPR018039">
    <property type="entry name" value="IF_conserved"/>
</dbReference>
<reference evidence="8" key="1">
    <citation type="journal article" date="2013" name="Genome Biol.">
        <title>Draft genome of the mountain pine beetle, Dendroctonus ponderosae Hopkins, a major forest pest.</title>
        <authorList>
            <person name="Keeling C.I."/>
            <person name="Yuen M.M."/>
            <person name="Liao N.Y."/>
            <person name="Docking T.R."/>
            <person name="Chan S.K."/>
            <person name="Taylor G.A."/>
            <person name="Palmquist D.L."/>
            <person name="Jackman S.D."/>
            <person name="Nguyen A."/>
            <person name="Li M."/>
            <person name="Henderson H."/>
            <person name="Janes J.K."/>
            <person name="Zhao Y."/>
            <person name="Pandoh P."/>
            <person name="Moore R."/>
            <person name="Sperling F.A."/>
            <person name="Huber D.P."/>
            <person name="Birol I."/>
            <person name="Jones S.J."/>
            <person name="Bohlmann J."/>
        </authorList>
    </citation>
    <scope>NUCLEOTIDE SEQUENCE</scope>
</reference>
<gene>
    <name evidence="8" type="ORF">YQE_08347</name>
</gene>
<feature type="coiled-coil region" evidence="6">
    <location>
        <begin position="236"/>
        <end position="328"/>
    </location>
</feature>
<keyword evidence="3 6" id="KW-0175">Coiled coil</keyword>
<evidence type="ECO:0000256" key="6">
    <source>
        <dbReference type="SAM" id="Coils"/>
    </source>
</evidence>
<dbReference type="GO" id="GO:0031507">
    <property type="term" value="P:heterochromatin formation"/>
    <property type="evidence" value="ECO:0007669"/>
    <property type="project" value="TreeGrafter"/>
</dbReference>
<dbReference type="GO" id="GO:0051664">
    <property type="term" value="P:nuclear pore localization"/>
    <property type="evidence" value="ECO:0007669"/>
    <property type="project" value="TreeGrafter"/>
</dbReference>
<evidence type="ECO:0000256" key="2">
    <source>
        <dbReference type="ARBA" id="ARBA00022754"/>
    </source>
</evidence>
<dbReference type="PROSITE" id="PS51841">
    <property type="entry name" value="LTD"/>
    <property type="match status" value="1"/>
</dbReference>
<organism evidence="8">
    <name type="scientific">Dendroctonus ponderosae</name>
    <name type="common">Mountain pine beetle</name>
    <dbReference type="NCBI Taxonomy" id="77166"/>
    <lineage>
        <taxon>Eukaryota</taxon>
        <taxon>Metazoa</taxon>
        <taxon>Ecdysozoa</taxon>
        <taxon>Arthropoda</taxon>
        <taxon>Hexapoda</taxon>
        <taxon>Insecta</taxon>
        <taxon>Pterygota</taxon>
        <taxon>Neoptera</taxon>
        <taxon>Endopterygota</taxon>
        <taxon>Coleoptera</taxon>
        <taxon>Polyphaga</taxon>
        <taxon>Cucujiformia</taxon>
        <taxon>Curculionidae</taxon>
        <taxon>Scolytinae</taxon>
        <taxon>Dendroctonus</taxon>
    </lineage>
</organism>
<comment type="subcellular location">
    <subcellularLocation>
        <location evidence="1">Nucleus</location>
    </subcellularLocation>
</comment>
<dbReference type="SMART" id="SM01391">
    <property type="entry name" value="Filament"/>
    <property type="match status" value="1"/>
</dbReference>
<dbReference type="PANTHER" id="PTHR45721">
    <property type="entry name" value="LAMIN DM0-RELATED"/>
    <property type="match status" value="1"/>
</dbReference>
<dbReference type="SUPFAM" id="SSF74853">
    <property type="entry name" value="Lamin A/C globular tail domain"/>
    <property type="match status" value="1"/>
</dbReference>
<feature type="non-terminal residue" evidence="8">
    <location>
        <position position="1"/>
    </location>
</feature>
<dbReference type="GO" id="GO:0005882">
    <property type="term" value="C:intermediate filament"/>
    <property type="evidence" value="ECO:0007669"/>
    <property type="project" value="UniProtKB-KW"/>
</dbReference>
<dbReference type="EMBL" id="KB741021">
    <property type="protein sequence ID" value="ENN75032.1"/>
    <property type="molecule type" value="Genomic_DNA"/>
</dbReference>
<dbReference type="Gene3D" id="1.20.5.500">
    <property type="entry name" value="Single helix bin"/>
    <property type="match status" value="1"/>
</dbReference>
<evidence type="ECO:0000313" key="8">
    <source>
        <dbReference type="EMBL" id="ENN75032.1"/>
    </source>
</evidence>
<feature type="region of interest" description="Disordered" evidence="7">
    <location>
        <begin position="405"/>
        <end position="452"/>
    </location>
</feature>
<feature type="coiled-coil region" evidence="6">
    <location>
        <begin position="353"/>
        <end position="380"/>
    </location>
</feature>
<dbReference type="OrthoDB" id="102442at2759"/>
<sequence length="603" mass="69091">MSTRSKKSSTPSVQLPPRPSSPLSPTRHSRLQEKADLQNLNDRLACYIEKVRYLEAENNRLTREVHSSQETITRETSNLKSMYDHELNDARKLLDETHREKARLEIDVKRLLEENDELKADLSKRTKDLALAENSARIYETRSNELQLKFSQANADAKKAIGDLKDMEKERDKLKKLLDEHRKQLEEESLARVEVENSNQSLREELSFKDQVFQQQLTETRSRRQIEISEIDGQLAEQYEAKLQQALQDLRDQYEGQMANNRQEIELLYENKIKNLQSAASRHSQAANNAIEEARQTRTRIDSLSNRVSQLENENSGLVGRARDLEKLLEVQLVGGLGRTVINGSFLKHAEELAIIEADLHRLREEMSNQLQEYQDLMDIKVSLDLEIAAYRKLLESEEARLKISPGNEREVSHSSSTRSSAQRHTPIRAGTKRKRTMMEESHESSVSDYSVSGTSKGEIEIVDADPEGKYVKLHNKSQQEVSLGGWIILRKAGSEESKFKFNRSLKIEAKGFVTIWSSDLNKEHEPPHELVMKGQKWVVADNMTTTLINLNGEEVAVSERVKRQVSSSHLRHREAAGYLGSEELHHQSGDPQADDDQKCRLM</sequence>
<accession>N6U8V8</accession>
<dbReference type="AlphaFoldDB" id="N6U8V8"/>